<dbReference type="SMART" id="SM00212">
    <property type="entry name" value="UBCc"/>
    <property type="match status" value="1"/>
</dbReference>
<reference evidence="11" key="2">
    <citation type="submission" date="2025-08" db="UniProtKB">
        <authorList>
            <consortium name="Ensembl"/>
        </authorList>
    </citation>
    <scope>IDENTIFICATION</scope>
</reference>
<dbReference type="Pfam" id="PF00179">
    <property type="entry name" value="UQ_con"/>
    <property type="match status" value="1"/>
</dbReference>
<dbReference type="CDD" id="cd23792">
    <property type="entry name" value="UBCc_UBE2D"/>
    <property type="match status" value="1"/>
</dbReference>
<evidence type="ECO:0000256" key="2">
    <source>
        <dbReference type="ARBA" id="ARBA00004906"/>
    </source>
</evidence>
<sequence length="212" mass="24270">MLSDVDLYNTAFSCKPIRKKSFHYQWSVDILISLKNITDLFNNFFCVFTFEAMLLCNVSVHVDTLQIFVFFFQELSDLQRDPPAHCSAGPVGDDLFHWQATIMGPPDSAYQGGVFFLTVHFPTDYPFKPPKIAFTTKIYHPNINSNGSICLDILRSQWSPALTVSKVLLSICSLLCDPNPDDPLVPDIAQIYKSDKEKYNRHAREWTQKYAM</sequence>
<organism evidence="11 12">
    <name type="scientific">Anas platyrhynchos</name>
    <name type="common">Mallard</name>
    <name type="synonym">Anas boschas</name>
    <dbReference type="NCBI Taxonomy" id="8839"/>
    <lineage>
        <taxon>Eukaryota</taxon>
        <taxon>Metazoa</taxon>
        <taxon>Chordata</taxon>
        <taxon>Craniata</taxon>
        <taxon>Vertebrata</taxon>
        <taxon>Euteleostomi</taxon>
        <taxon>Archelosauria</taxon>
        <taxon>Archosauria</taxon>
        <taxon>Dinosauria</taxon>
        <taxon>Saurischia</taxon>
        <taxon>Theropoda</taxon>
        <taxon>Coelurosauria</taxon>
        <taxon>Aves</taxon>
        <taxon>Neognathae</taxon>
        <taxon>Galloanserae</taxon>
        <taxon>Anseriformes</taxon>
        <taxon>Anatidae</taxon>
        <taxon>Anatinae</taxon>
        <taxon>Anas</taxon>
    </lineage>
</organism>
<evidence type="ECO:0000256" key="3">
    <source>
        <dbReference type="ARBA" id="ARBA00012486"/>
    </source>
</evidence>
<evidence type="ECO:0000256" key="1">
    <source>
        <dbReference type="ARBA" id="ARBA00000485"/>
    </source>
</evidence>
<keyword evidence="7 9" id="KW-0067">ATP-binding</keyword>
<dbReference type="PROSITE" id="PS50127">
    <property type="entry name" value="UBC_2"/>
    <property type="match status" value="1"/>
</dbReference>
<evidence type="ECO:0000256" key="8">
    <source>
        <dbReference type="PROSITE-ProRule" id="PRU10133"/>
    </source>
</evidence>
<evidence type="ECO:0000259" key="10">
    <source>
        <dbReference type="PROSITE" id="PS50127"/>
    </source>
</evidence>
<comment type="pathway">
    <text evidence="2">Protein modification; protein ubiquitination.</text>
</comment>
<dbReference type="PROSITE" id="PS00183">
    <property type="entry name" value="UBC_1"/>
    <property type="match status" value="1"/>
</dbReference>
<dbReference type="EC" id="2.3.2.23" evidence="3"/>
<evidence type="ECO:0000313" key="12">
    <source>
        <dbReference type="Proteomes" id="UP000694400"/>
    </source>
</evidence>
<dbReference type="GO" id="GO:0061631">
    <property type="term" value="F:ubiquitin conjugating enzyme activity"/>
    <property type="evidence" value="ECO:0007669"/>
    <property type="project" value="UniProtKB-EC"/>
</dbReference>
<keyword evidence="6 9" id="KW-0833">Ubl conjugation pathway</keyword>
<dbReference type="FunFam" id="3.10.110.10:FF:000101">
    <property type="entry name" value="Ubiquitin-conjugating enzyme E2 D2"/>
    <property type="match status" value="1"/>
</dbReference>
<dbReference type="InterPro" id="IPR016135">
    <property type="entry name" value="UBQ-conjugating_enzyme/RWD"/>
</dbReference>
<dbReference type="InterPro" id="IPR023313">
    <property type="entry name" value="UBQ-conjugating_AS"/>
</dbReference>
<accession>A0A8B9SQ21</accession>
<proteinExistence type="inferred from homology"/>
<gene>
    <name evidence="11" type="primary">UBE2D1</name>
</gene>
<protein>
    <recommendedName>
        <fullName evidence="3">E2 ubiquitin-conjugating enzyme</fullName>
        <ecNumber evidence="3">2.3.2.23</ecNumber>
    </recommendedName>
</protein>
<dbReference type="PANTHER" id="PTHR24068">
    <property type="entry name" value="UBIQUITIN-CONJUGATING ENZYME E2"/>
    <property type="match status" value="1"/>
</dbReference>
<dbReference type="InterPro" id="IPR000608">
    <property type="entry name" value="UBC"/>
</dbReference>
<comment type="catalytic activity">
    <reaction evidence="1">
        <text>S-ubiquitinyl-[E1 ubiquitin-activating enzyme]-L-cysteine + [E2 ubiquitin-conjugating enzyme]-L-cysteine = [E1 ubiquitin-activating enzyme]-L-cysteine + S-ubiquitinyl-[E2 ubiquitin-conjugating enzyme]-L-cysteine.</text>
        <dbReference type="EC" id="2.3.2.23"/>
    </reaction>
</comment>
<comment type="similarity">
    <text evidence="9">Belongs to the ubiquitin-conjugating enzyme family.</text>
</comment>
<reference evidence="11" key="3">
    <citation type="submission" date="2025-09" db="UniProtKB">
        <authorList>
            <consortium name="Ensembl"/>
        </authorList>
    </citation>
    <scope>IDENTIFICATION</scope>
</reference>
<dbReference type="GO" id="GO:0005524">
    <property type="term" value="F:ATP binding"/>
    <property type="evidence" value="ECO:0007669"/>
    <property type="project" value="UniProtKB-UniRule"/>
</dbReference>
<feature type="domain" description="UBC core" evidence="10">
    <location>
        <begin position="66"/>
        <end position="212"/>
    </location>
</feature>
<keyword evidence="4" id="KW-0808">Transferase</keyword>
<evidence type="ECO:0000256" key="5">
    <source>
        <dbReference type="ARBA" id="ARBA00022741"/>
    </source>
</evidence>
<reference evidence="11" key="1">
    <citation type="submission" date="2019-08" db="EMBL/GenBank/DDBJ databases">
        <title>Three high-quality genomes provides insights into domestication of ducks.</title>
        <authorList>
            <person name="Hou Z.C."/>
            <person name="Zhu F."/>
            <person name="Yin Z.T."/>
            <person name="Zhang F."/>
        </authorList>
    </citation>
    <scope>NUCLEOTIDE SEQUENCE [LARGE SCALE GENOMIC DNA]</scope>
</reference>
<dbReference type="Gene3D" id="3.10.110.10">
    <property type="entry name" value="Ubiquitin Conjugating Enzyme"/>
    <property type="match status" value="1"/>
</dbReference>
<evidence type="ECO:0000256" key="6">
    <source>
        <dbReference type="ARBA" id="ARBA00022786"/>
    </source>
</evidence>
<keyword evidence="5 9" id="KW-0547">Nucleotide-binding</keyword>
<dbReference type="SUPFAM" id="SSF54495">
    <property type="entry name" value="UBC-like"/>
    <property type="match status" value="1"/>
</dbReference>
<evidence type="ECO:0000313" key="11">
    <source>
        <dbReference type="Ensembl" id="ENSAPLP00020009572.1"/>
    </source>
</evidence>
<name>A0A8B9SQ21_ANAPL</name>
<evidence type="ECO:0000256" key="7">
    <source>
        <dbReference type="ARBA" id="ARBA00022840"/>
    </source>
</evidence>
<dbReference type="AlphaFoldDB" id="A0A8B9SQ21"/>
<dbReference type="Proteomes" id="UP000694400">
    <property type="component" value="Chromosome 7"/>
</dbReference>
<evidence type="ECO:0000256" key="4">
    <source>
        <dbReference type="ARBA" id="ARBA00022679"/>
    </source>
</evidence>
<dbReference type="Ensembl" id="ENSAPLT00020010306.1">
    <property type="protein sequence ID" value="ENSAPLP00020009572.1"/>
    <property type="gene ID" value="ENSAPLG00020007041.1"/>
</dbReference>
<evidence type="ECO:0000256" key="9">
    <source>
        <dbReference type="RuleBase" id="RU362109"/>
    </source>
</evidence>
<feature type="active site" description="Glycyl thioester intermediate" evidence="8">
    <location>
        <position position="150"/>
    </location>
</feature>